<evidence type="ECO:0000313" key="5">
    <source>
        <dbReference type="Proteomes" id="UP000521943"/>
    </source>
</evidence>
<sequence>MLSRLLSYTFQFALASSIIGDALGNSQISTDGHLDFAYPSTGLVGQTWYKIIGTLHPYSRPLIALHGGPGINSAYLEILSDVTNKYPNHPLIVYDQVGNGKSTHYPDTIGNTTFWTEDMFIAELRNLVHKLGLKQYDLLGQSWGGMLAARYATFRPHGLRKLIIMSGPASMKLYTEGLAVLRAQLPKKIREALDKHEAEGTTDSQEYLDAVDYFYSKHLITLNPMPEAIAEASGWIEKDPTVYLTMNGPNEFTVTGVLKNWSVIRELHKIQVPTLVTNGAQDEVTDHAIAPHVSEIPNVKRLKFLNSSHMAHYEERAAFMQTIEKFLYKNH</sequence>
<dbReference type="InterPro" id="IPR002410">
    <property type="entry name" value="Peptidase_S33"/>
</dbReference>
<evidence type="ECO:0000259" key="3">
    <source>
        <dbReference type="Pfam" id="PF00561"/>
    </source>
</evidence>
<evidence type="ECO:0000256" key="1">
    <source>
        <dbReference type="ARBA" id="ARBA00010088"/>
    </source>
</evidence>
<dbReference type="PRINTS" id="PR00793">
    <property type="entry name" value="PROAMNOPTASE"/>
</dbReference>
<dbReference type="NCBIfam" id="TIGR01250">
    <property type="entry name" value="pro_imino_pep_2"/>
    <property type="match status" value="1"/>
</dbReference>
<dbReference type="PIRSF" id="PIRSF005539">
    <property type="entry name" value="Pept_S33_TRI_F1"/>
    <property type="match status" value="1"/>
</dbReference>
<dbReference type="GO" id="GO:0006508">
    <property type="term" value="P:proteolysis"/>
    <property type="evidence" value="ECO:0007669"/>
    <property type="project" value="InterPro"/>
</dbReference>
<feature type="domain" description="AB hydrolase-1" evidence="3">
    <location>
        <begin position="61"/>
        <end position="315"/>
    </location>
</feature>
<name>A0A8H6HLX7_9AGAR</name>
<evidence type="ECO:0000313" key="4">
    <source>
        <dbReference type="EMBL" id="KAF6748840.1"/>
    </source>
</evidence>
<dbReference type="InterPro" id="IPR005945">
    <property type="entry name" value="Pro_imino_pep"/>
</dbReference>
<dbReference type="EMBL" id="JACGCI010000068">
    <property type="protein sequence ID" value="KAF6748840.1"/>
    <property type="molecule type" value="Genomic_DNA"/>
</dbReference>
<dbReference type="InterPro" id="IPR029058">
    <property type="entry name" value="AB_hydrolase_fold"/>
</dbReference>
<dbReference type="PANTHER" id="PTHR43798:SF33">
    <property type="entry name" value="HYDROLASE, PUTATIVE (AFU_ORTHOLOGUE AFUA_2G14860)-RELATED"/>
    <property type="match status" value="1"/>
</dbReference>
<organism evidence="4 5">
    <name type="scientific">Ephemerocybe angulata</name>
    <dbReference type="NCBI Taxonomy" id="980116"/>
    <lineage>
        <taxon>Eukaryota</taxon>
        <taxon>Fungi</taxon>
        <taxon>Dikarya</taxon>
        <taxon>Basidiomycota</taxon>
        <taxon>Agaricomycotina</taxon>
        <taxon>Agaricomycetes</taxon>
        <taxon>Agaricomycetidae</taxon>
        <taxon>Agaricales</taxon>
        <taxon>Agaricineae</taxon>
        <taxon>Psathyrellaceae</taxon>
        <taxon>Ephemerocybe</taxon>
    </lineage>
</organism>
<protein>
    <submittedName>
        <fullName evidence="4">Proline-specific peptidase</fullName>
    </submittedName>
</protein>
<gene>
    <name evidence="4" type="ORF">DFP72DRAFT_915608</name>
</gene>
<dbReference type="GO" id="GO:0008233">
    <property type="term" value="F:peptidase activity"/>
    <property type="evidence" value="ECO:0007669"/>
    <property type="project" value="InterPro"/>
</dbReference>
<comment type="caution">
    <text evidence="4">The sequence shown here is derived from an EMBL/GenBank/DDBJ whole genome shotgun (WGS) entry which is preliminary data.</text>
</comment>
<keyword evidence="5" id="KW-1185">Reference proteome</keyword>
<keyword evidence="2" id="KW-0378">Hydrolase</keyword>
<comment type="similarity">
    <text evidence="1">Belongs to the peptidase S33 family.</text>
</comment>
<dbReference type="SUPFAM" id="SSF53474">
    <property type="entry name" value="alpha/beta-Hydrolases"/>
    <property type="match status" value="1"/>
</dbReference>
<dbReference type="OrthoDB" id="190201at2759"/>
<dbReference type="AlphaFoldDB" id="A0A8H6HLX7"/>
<dbReference type="Proteomes" id="UP000521943">
    <property type="component" value="Unassembled WGS sequence"/>
</dbReference>
<dbReference type="InterPro" id="IPR050266">
    <property type="entry name" value="AB_hydrolase_sf"/>
</dbReference>
<dbReference type="InterPro" id="IPR000073">
    <property type="entry name" value="AB_hydrolase_1"/>
</dbReference>
<evidence type="ECO:0000256" key="2">
    <source>
        <dbReference type="ARBA" id="ARBA00022801"/>
    </source>
</evidence>
<reference evidence="4 5" key="1">
    <citation type="submission" date="2020-07" db="EMBL/GenBank/DDBJ databases">
        <title>Comparative genomics of pyrophilous fungi reveals a link between fire events and developmental genes.</title>
        <authorList>
            <consortium name="DOE Joint Genome Institute"/>
            <person name="Steindorff A.S."/>
            <person name="Carver A."/>
            <person name="Calhoun S."/>
            <person name="Stillman K."/>
            <person name="Liu H."/>
            <person name="Lipzen A."/>
            <person name="Pangilinan J."/>
            <person name="Labutti K."/>
            <person name="Bruns T.D."/>
            <person name="Grigoriev I.V."/>
        </authorList>
    </citation>
    <scope>NUCLEOTIDE SEQUENCE [LARGE SCALE GENOMIC DNA]</scope>
    <source>
        <strain evidence="4 5">CBS 144469</strain>
    </source>
</reference>
<dbReference type="Pfam" id="PF00561">
    <property type="entry name" value="Abhydrolase_1"/>
    <property type="match status" value="1"/>
</dbReference>
<dbReference type="GO" id="GO:0016020">
    <property type="term" value="C:membrane"/>
    <property type="evidence" value="ECO:0007669"/>
    <property type="project" value="TreeGrafter"/>
</dbReference>
<dbReference type="Gene3D" id="3.40.50.1820">
    <property type="entry name" value="alpha/beta hydrolase"/>
    <property type="match status" value="1"/>
</dbReference>
<dbReference type="PANTHER" id="PTHR43798">
    <property type="entry name" value="MONOACYLGLYCEROL LIPASE"/>
    <property type="match status" value="1"/>
</dbReference>
<proteinExistence type="inferred from homology"/>
<accession>A0A8H6HLX7</accession>